<gene>
    <name evidence="2" type="ORF">BHYA_0420g00010</name>
</gene>
<name>A0A4Z1G8I8_9HELO</name>
<keyword evidence="3" id="KW-1185">Reference proteome</keyword>
<protein>
    <submittedName>
        <fullName evidence="2">Uncharacterized protein</fullName>
    </submittedName>
</protein>
<dbReference type="Proteomes" id="UP000297814">
    <property type="component" value="Unassembled WGS sequence"/>
</dbReference>
<dbReference type="EMBL" id="PQXK01000417">
    <property type="protein sequence ID" value="TGO31742.1"/>
    <property type="molecule type" value="Genomic_DNA"/>
</dbReference>
<reference evidence="2 3" key="1">
    <citation type="submission" date="2017-12" db="EMBL/GenBank/DDBJ databases">
        <title>Comparative genomics of Botrytis spp.</title>
        <authorList>
            <person name="Valero-Jimenez C.A."/>
            <person name="Tapia P."/>
            <person name="Veloso J."/>
            <person name="Silva-Moreno E."/>
            <person name="Staats M."/>
            <person name="Valdes J.H."/>
            <person name="Van Kan J.A.L."/>
        </authorList>
    </citation>
    <scope>NUCLEOTIDE SEQUENCE [LARGE SCALE GENOMIC DNA]</scope>
    <source>
        <strain evidence="2 3">Bh0001</strain>
    </source>
</reference>
<feature type="region of interest" description="Disordered" evidence="1">
    <location>
        <begin position="83"/>
        <end position="114"/>
    </location>
</feature>
<sequence>MSTLHEKRLSSHELIVVSTIGNTRTNRSRTPYFTFGSFVTPFAQIRGEKEKEEVIINVECGPKLGLRRCTKMGTKTGVGRALHIDFPRESNRRRKEKLKRREEKGIASKVRYRS</sequence>
<accession>A0A4Z1G8I8</accession>
<proteinExistence type="predicted"/>
<evidence type="ECO:0000313" key="2">
    <source>
        <dbReference type="EMBL" id="TGO31742.1"/>
    </source>
</evidence>
<comment type="caution">
    <text evidence="2">The sequence shown here is derived from an EMBL/GenBank/DDBJ whole genome shotgun (WGS) entry which is preliminary data.</text>
</comment>
<evidence type="ECO:0000256" key="1">
    <source>
        <dbReference type="SAM" id="MobiDB-lite"/>
    </source>
</evidence>
<evidence type="ECO:0000313" key="3">
    <source>
        <dbReference type="Proteomes" id="UP000297814"/>
    </source>
</evidence>
<organism evidence="2 3">
    <name type="scientific">Botrytis hyacinthi</name>
    <dbReference type="NCBI Taxonomy" id="278943"/>
    <lineage>
        <taxon>Eukaryota</taxon>
        <taxon>Fungi</taxon>
        <taxon>Dikarya</taxon>
        <taxon>Ascomycota</taxon>
        <taxon>Pezizomycotina</taxon>
        <taxon>Leotiomycetes</taxon>
        <taxon>Helotiales</taxon>
        <taxon>Sclerotiniaceae</taxon>
        <taxon>Botrytis</taxon>
    </lineage>
</organism>
<dbReference type="AlphaFoldDB" id="A0A4Z1G8I8"/>